<protein>
    <submittedName>
        <fullName evidence="1">Uncharacterized protein</fullName>
    </submittedName>
</protein>
<gene>
    <name evidence="1" type="ORF">E3A20_09110</name>
</gene>
<comment type="caution">
    <text evidence="1">The sequence shown here is derived from an EMBL/GenBank/DDBJ whole genome shotgun (WGS) entry which is preliminary data.</text>
</comment>
<dbReference type="EMBL" id="SRHE01000139">
    <property type="protein sequence ID" value="TWW09956.1"/>
    <property type="molecule type" value="Genomic_DNA"/>
</dbReference>
<name>A0A5C6M5F1_9PLAN</name>
<reference evidence="1 2" key="1">
    <citation type="submission" date="2019-08" db="EMBL/GenBank/DDBJ databases">
        <title>100 year-old enigma solved: identification of Planctomyces bekefii, the type genus and species of the phylum Planctomycetes.</title>
        <authorList>
            <person name="Svetlana D.N."/>
            <person name="Overmann J."/>
        </authorList>
    </citation>
    <scope>NUCLEOTIDE SEQUENCE [LARGE SCALE GENOMIC DNA]</scope>
    <source>
        <strain evidence="1">Phe10_nw2017</strain>
    </source>
</reference>
<proteinExistence type="predicted"/>
<evidence type="ECO:0000313" key="1">
    <source>
        <dbReference type="EMBL" id="TWW09956.1"/>
    </source>
</evidence>
<dbReference type="AlphaFoldDB" id="A0A5C6M5F1"/>
<keyword evidence="2" id="KW-1185">Reference proteome</keyword>
<organism evidence="1 2">
    <name type="scientific">Planctomyces bekefii</name>
    <dbReference type="NCBI Taxonomy" id="1653850"/>
    <lineage>
        <taxon>Bacteria</taxon>
        <taxon>Pseudomonadati</taxon>
        <taxon>Planctomycetota</taxon>
        <taxon>Planctomycetia</taxon>
        <taxon>Planctomycetales</taxon>
        <taxon>Planctomycetaceae</taxon>
        <taxon>Planctomyces</taxon>
    </lineage>
</organism>
<evidence type="ECO:0000313" key="2">
    <source>
        <dbReference type="Proteomes" id="UP000321083"/>
    </source>
</evidence>
<feature type="non-terminal residue" evidence="1">
    <location>
        <position position="1"/>
    </location>
</feature>
<reference evidence="1 2" key="2">
    <citation type="submission" date="2019-08" db="EMBL/GenBank/DDBJ databases">
        <authorList>
            <person name="Henke P."/>
        </authorList>
    </citation>
    <scope>NUCLEOTIDE SEQUENCE [LARGE SCALE GENOMIC DNA]</scope>
    <source>
        <strain evidence="1">Phe10_nw2017</strain>
    </source>
</reference>
<dbReference type="Proteomes" id="UP000321083">
    <property type="component" value="Unassembled WGS sequence"/>
</dbReference>
<sequence>HAVQDDLLAARDLLVDPDQLAVFSAGTDELSGLTEHLVPCDARLQPLVGGILRSLNVRVLRKYLNSCGSRSTVGVRNAKRTLEGWLATAPERPKYDRSPASDDEIRQFVSRAMQSQTRVSRTGLLQAFRRSGRACEQNRFKALFGEVEAARHG</sequence>
<accession>A0A5C6M5F1</accession>